<dbReference type="PROSITE" id="PS01033">
    <property type="entry name" value="GLOBIN"/>
    <property type="match status" value="1"/>
</dbReference>
<dbReference type="OrthoDB" id="3213438at2"/>
<dbReference type="InterPro" id="IPR039261">
    <property type="entry name" value="FNR_nucleotide-bd"/>
</dbReference>
<dbReference type="InterPro" id="IPR008333">
    <property type="entry name" value="Cbr1-like_FAD-bd_dom"/>
</dbReference>
<dbReference type="Gene3D" id="2.40.30.10">
    <property type="entry name" value="Translation factors"/>
    <property type="match status" value="1"/>
</dbReference>
<dbReference type="PANTHER" id="PTHR47354:SF5">
    <property type="entry name" value="PROTEIN RFBI"/>
    <property type="match status" value="1"/>
</dbReference>
<keyword evidence="5" id="KW-0479">Metal-binding</keyword>
<evidence type="ECO:0000256" key="2">
    <source>
        <dbReference type="ARBA" id="ARBA00001974"/>
    </source>
</evidence>
<dbReference type="InterPro" id="IPR001433">
    <property type="entry name" value="OxRdtase_FAD/NAD-bd"/>
</dbReference>
<evidence type="ECO:0000256" key="10">
    <source>
        <dbReference type="ARBA" id="ARBA00049433"/>
    </source>
</evidence>
<feature type="compositionally biased region" description="Basic and acidic residues" evidence="11">
    <location>
        <begin position="11"/>
        <end position="30"/>
    </location>
</feature>
<dbReference type="AlphaFoldDB" id="A0A1M5C110"/>
<dbReference type="GO" id="GO:0019825">
    <property type="term" value="F:oxygen binding"/>
    <property type="evidence" value="ECO:0007669"/>
    <property type="project" value="InterPro"/>
</dbReference>
<evidence type="ECO:0000259" key="12">
    <source>
        <dbReference type="PROSITE" id="PS01033"/>
    </source>
</evidence>
<comment type="catalytic activity">
    <reaction evidence="9">
        <text>2 nitric oxide + NADH + 2 O2 = 2 nitrate + NAD(+) + H(+)</text>
        <dbReference type="Rhea" id="RHEA:19469"/>
        <dbReference type="ChEBI" id="CHEBI:15378"/>
        <dbReference type="ChEBI" id="CHEBI:15379"/>
        <dbReference type="ChEBI" id="CHEBI:16480"/>
        <dbReference type="ChEBI" id="CHEBI:17632"/>
        <dbReference type="ChEBI" id="CHEBI:57540"/>
        <dbReference type="ChEBI" id="CHEBI:57945"/>
        <dbReference type="EC" id="1.14.12.17"/>
    </reaction>
</comment>
<dbReference type="CDD" id="cd19753">
    <property type="entry name" value="Mb-like_oxidoreductase"/>
    <property type="match status" value="1"/>
</dbReference>
<keyword evidence="6" id="KW-0521">NADP</keyword>
<dbReference type="GO" id="GO:0020037">
    <property type="term" value="F:heme binding"/>
    <property type="evidence" value="ECO:0007669"/>
    <property type="project" value="InterPro"/>
</dbReference>
<sequence>MGLRQAFGRWRGSDGDPRAERAGGRADRAPARVHRHQADPATGELIPTDAPVVAADSRPRSAAAPAAPASTTPAPADPAPAAPAAAPAPDPAAGPVAGPVAGLVVGPAELRRVDPALPRSYAADARPYDRALVRHAWELVADRADTLVRNFYAELFLLLGEDAFRMFPVSMSAQREDFGRALVQWVVADDPESMSAHLAQLGADHRKFDVEPRHYDLAAQALRSTWRTLLGEAWTDEIDRAITGSYTRLASTMIDGALARRDEPAAWGATVVAHERPVRDFAVVRLQPDGPYSFRPGQYLTIELATRRREWRRMSMASAPRPDNTVDLHVRAVNATGVAAALVMHTTVGDRVRLGPPRGNGLVVEPGTLGPGGLLCVCAGTGAAPMVAVVESLLGHPQCPATQVFVGARSAAELYPAELLARAVERAGRADVVQVYGVVSQDPGYTGLRGKVEDVVPTLKDWAQLDVDVLVAGPDTMISTTVFSLVGRGVRSERIHFDQYDTSS</sequence>
<keyword evidence="5" id="KW-0408">Iron</keyword>
<feature type="compositionally biased region" description="Pro residues" evidence="11">
    <location>
        <begin position="75"/>
        <end position="92"/>
    </location>
</feature>
<evidence type="ECO:0000256" key="11">
    <source>
        <dbReference type="SAM" id="MobiDB-lite"/>
    </source>
</evidence>
<comment type="cofactor">
    <cofactor evidence="2">
        <name>FAD</name>
        <dbReference type="ChEBI" id="CHEBI:57692"/>
    </cofactor>
</comment>
<name>A0A1M5C110_9ACTN</name>
<evidence type="ECO:0000313" key="14">
    <source>
        <dbReference type="EMBL" id="SHF48365.1"/>
    </source>
</evidence>
<comment type="similarity">
    <text evidence="3">In the C-terminal section; belongs to the flavoprotein pyridine nucleotide cytochrome reductase family.</text>
</comment>
<evidence type="ECO:0000256" key="6">
    <source>
        <dbReference type="ARBA" id="ARBA00022857"/>
    </source>
</evidence>
<dbReference type="Proteomes" id="UP000186132">
    <property type="component" value="Unassembled WGS sequence"/>
</dbReference>
<proteinExistence type="inferred from homology"/>
<dbReference type="InterPro" id="IPR012292">
    <property type="entry name" value="Globin/Proto"/>
</dbReference>
<evidence type="ECO:0000313" key="15">
    <source>
        <dbReference type="Proteomes" id="UP000186132"/>
    </source>
</evidence>
<accession>A0A1M5C110</accession>
<evidence type="ECO:0000259" key="13">
    <source>
        <dbReference type="PROSITE" id="PS51384"/>
    </source>
</evidence>
<evidence type="ECO:0000256" key="5">
    <source>
        <dbReference type="ARBA" id="ARBA00022714"/>
    </source>
</evidence>
<evidence type="ECO:0000256" key="4">
    <source>
        <dbReference type="ARBA" id="ARBA00012229"/>
    </source>
</evidence>
<dbReference type="PANTHER" id="PTHR47354">
    <property type="entry name" value="NADH OXIDOREDUCTASE HCR"/>
    <property type="match status" value="1"/>
</dbReference>
<keyword evidence="5" id="KW-0001">2Fe-2S</keyword>
<gene>
    <name evidence="14" type="ORF">SAMN05443575_0062</name>
</gene>
<comment type="cofactor">
    <cofactor evidence="1">
        <name>heme b</name>
        <dbReference type="ChEBI" id="CHEBI:60344"/>
    </cofactor>
</comment>
<feature type="domain" description="Globin" evidence="12">
    <location>
        <begin position="124"/>
        <end position="258"/>
    </location>
</feature>
<dbReference type="GO" id="GO:0051537">
    <property type="term" value="F:2 iron, 2 sulfur cluster binding"/>
    <property type="evidence" value="ECO:0007669"/>
    <property type="project" value="UniProtKB-KW"/>
</dbReference>
<keyword evidence="7" id="KW-0411">Iron-sulfur</keyword>
<dbReference type="SUPFAM" id="SSF52343">
    <property type="entry name" value="Ferredoxin reductase-like, C-terminal NADP-linked domain"/>
    <property type="match status" value="1"/>
</dbReference>
<dbReference type="EC" id="1.14.12.17" evidence="4"/>
<dbReference type="InterPro" id="IPR009050">
    <property type="entry name" value="Globin-like_sf"/>
</dbReference>
<dbReference type="SUPFAM" id="SSF46458">
    <property type="entry name" value="Globin-like"/>
    <property type="match status" value="1"/>
</dbReference>
<dbReference type="Gene3D" id="3.40.50.80">
    <property type="entry name" value="Nucleotide-binding domain of ferredoxin-NADP reductase (FNR) module"/>
    <property type="match status" value="1"/>
</dbReference>
<dbReference type="PROSITE" id="PS51384">
    <property type="entry name" value="FAD_FR"/>
    <property type="match status" value="1"/>
</dbReference>
<comment type="catalytic activity">
    <reaction evidence="10">
        <text>2 nitric oxide + NADPH + 2 O2 = 2 nitrate + NADP(+) + H(+)</text>
        <dbReference type="Rhea" id="RHEA:19465"/>
        <dbReference type="ChEBI" id="CHEBI:15378"/>
        <dbReference type="ChEBI" id="CHEBI:15379"/>
        <dbReference type="ChEBI" id="CHEBI:16480"/>
        <dbReference type="ChEBI" id="CHEBI:17632"/>
        <dbReference type="ChEBI" id="CHEBI:57783"/>
        <dbReference type="ChEBI" id="CHEBI:58349"/>
        <dbReference type="EC" id="1.14.12.17"/>
    </reaction>
</comment>
<feature type="domain" description="FAD-binding FR-type" evidence="13">
    <location>
        <begin position="264"/>
        <end position="364"/>
    </location>
</feature>
<dbReference type="InterPro" id="IPR017927">
    <property type="entry name" value="FAD-bd_FR_type"/>
</dbReference>
<dbReference type="InterPro" id="IPR000971">
    <property type="entry name" value="Globin"/>
</dbReference>
<dbReference type="Pfam" id="PF00175">
    <property type="entry name" value="NAD_binding_1"/>
    <property type="match status" value="1"/>
</dbReference>
<protein>
    <recommendedName>
        <fullName evidence="4">nitric oxide dioxygenase</fullName>
        <ecNumber evidence="4">1.14.12.17</ecNumber>
    </recommendedName>
</protein>
<evidence type="ECO:0000256" key="9">
    <source>
        <dbReference type="ARBA" id="ARBA00048649"/>
    </source>
</evidence>
<evidence type="ECO:0000256" key="8">
    <source>
        <dbReference type="ARBA" id="ARBA00023027"/>
    </source>
</evidence>
<keyword evidence="15" id="KW-1185">Reference proteome</keyword>
<dbReference type="PRINTS" id="PR00410">
    <property type="entry name" value="PHEHYDRXLASE"/>
</dbReference>
<feature type="compositionally biased region" description="Low complexity" evidence="11">
    <location>
        <begin position="53"/>
        <end position="74"/>
    </location>
</feature>
<dbReference type="InterPro" id="IPR017938">
    <property type="entry name" value="Riboflavin_synthase-like_b-brl"/>
</dbReference>
<dbReference type="STRING" id="1206085.SAMN05443575_0062"/>
<reference evidence="14 15" key="1">
    <citation type="submission" date="2016-11" db="EMBL/GenBank/DDBJ databases">
        <authorList>
            <person name="Jaros S."/>
            <person name="Januszkiewicz K."/>
            <person name="Wedrychowicz H."/>
        </authorList>
    </citation>
    <scope>NUCLEOTIDE SEQUENCE [LARGE SCALE GENOMIC DNA]</scope>
    <source>
        <strain evidence="14 15">DSM 45627</strain>
    </source>
</reference>
<dbReference type="GO" id="GO:0008941">
    <property type="term" value="F:nitric oxide dioxygenase NAD(P)H activity"/>
    <property type="evidence" value="ECO:0007669"/>
    <property type="project" value="UniProtKB-EC"/>
</dbReference>
<evidence type="ECO:0000256" key="3">
    <source>
        <dbReference type="ARBA" id="ARBA00006401"/>
    </source>
</evidence>
<keyword evidence="8" id="KW-0520">NAD</keyword>
<evidence type="ECO:0000256" key="1">
    <source>
        <dbReference type="ARBA" id="ARBA00001970"/>
    </source>
</evidence>
<dbReference type="Gene3D" id="1.10.490.10">
    <property type="entry name" value="Globins"/>
    <property type="match status" value="1"/>
</dbReference>
<dbReference type="EMBL" id="FQVU01000001">
    <property type="protein sequence ID" value="SHF48365.1"/>
    <property type="molecule type" value="Genomic_DNA"/>
</dbReference>
<dbReference type="SUPFAM" id="SSF63380">
    <property type="entry name" value="Riboflavin synthase domain-like"/>
    <property type="match status" value="1"/>
</dbReference>
<feature type="region of interest" description="Disordered" evidence="11">
    <location>
        <begin position="1"/>
        <end position="93"/>
    </location>
</feature>
<organism evidence="14 15">
    <name type="scientific">Jatrophihabitans endophyticus</name>
    <dbReference type="NCBI Taxonomy" id="1206085"/>
    <lineage>
        <taxon>Bacteria</taxon>
        <taxon>Bacillati</taxon>
        <taxon>Actinomycetota</taxon>
        <taxon>Actinomycetes</taxon>
        <taxon>Jatrophihabitantales</taxon>
        <taxon>Jatrophihabitantaceae</taxon>
        <taxon>Jatrophihabitans</taxon>
    </lineage>
</organism>
<dbReference type="Pfam" id="PF00970">
    <property type="entry name" value="FAD_binding_6"/>
    <property type="match status" value="1"/>
</dbReference>
<evidence type="ECO:0000256" key="7">
    <source>
        <dbReference type="ARBA" id="ARBA00023014"/>
    </source>
</evidence>
<dbReference type="InterPro" id="IPR050415">
    <property type="entry name" value="MRET"/>
</dbReference>
<dbReference type="RefSeq" id="WP_073384576.1">
    <property type="nucleotide sequence ID" value="NZ_FQVU01000001.1"/>
</dbReference>
<dbReference type="Pfam" id="PF00042">
    <property type="entry name" value="Globin"/>
    <property type="match status" value="1"/>
</dbReference>